<reference evidence="2" key="1">
    <citation type="submission" date="2021-01" db="EMBL/GenBank/DDBJ databases">
        <authorList>
            <person name="Corre E."/>
            <person name="Pelletier E."/>
            <person name="Niang G."/>
            <person name="Scheremetjew M."/>
            <person name="Finn R."/>
            <person name="Kale V."/>
            <person name="Holt S."/>
            <person name="Cochrane G."/>
            <person name="Meng A."/>
            <person name="Brown T."/>
            <person name="Cohen L."/>
        </authorList>
    </citation>
    <scope>NUCLEOTIDE SEQUENCE</scope>
    <source>
        <strain evidence="2">CCMP1320</strain>
    </source>
</reference>
<dbReference type="InterPro" id="IPR025984">
    <property type="entry name" value="DCTPP"/>
</dbReference>
<keyword evidence="1" id="KW-0460">Magnesium</keyword>
<dbReference type="GO" id="GO:0000287">
    <property type="term" value="F:magnesium ion binding"/>
    <property type="evidence" value="ECO:0007669"/>
    <property type="project" value="UniProtKB-UniRule"/>
</dbReference>
<organism evidence="2">
    <name type="scientific">Dunaliella tertiolecta</name>
    <name type="common">Green alga</name>
    <dbReference type="NCBI Taxonomy" id="3047"/>
    <lineage>
        <taxon>Eukaryota</taxon>
        <taxon>Viridiplantae</taxon>
        <taxon>Chlorophyta</taxon>
        <taxon>core chlorophytes</taxon>
        <taxon>Chlorophyceae</taxon>
        <taxon>CS clade</taxon>
        <taxon>Chlamydomonadales</taxon>
        <taxon>Dunaliellaceae</taxon>
        <taxon>Dunaliella</taxon>
    </lineage>
</organism>
<dbReference type="PANTHER" id="PTHR14552">
    <property type="match status" value="1"/>
</dbReference>
<dbReference type="GO" id="GO:0047840">
    <property type="term" value="F:dCTP diphosphatase activity"/>
    <property type="evidence" value="ECO:0007669"/>
    <property type="project" value="UniProtKB-UniRule"/>
</dbReference>
<gene>
    <name evidence="2" type="ORF">DTER00134_LOCUS13047</name>
    <name evidence="3" type="ORF">DTER00134_LOCUS13054</name>
</gene>
<keyword evidence="1" id="KW-0378">Hydrolase</keyword>
<comment type="subcellular location">
    <subcellularLocation>
        <location evidence="1">Cytoplasm</location>
        <location evidence="1">Cytosol</location>
    </subcellularLocation>
</comment>
<dbReference type="CDD" id="cd11537">
    <property type="entry name" value="NTP-PPase_RS21-C6_like"/>
    <property type="match status" value="1"/>
</dbReference>
<dbReference type="EMBL" id="HBIP01021828">
    <property type="protein sequence ID" value="CAE0497974.1"/>
    <property type="molecule type" value="Transcribed_RNA"/>
</dbReference>
<dbReference type="Pfam" id="PF12643">
    <property type="entry name" value="MazG-like"/>
    <property type="match status" value="1"/>
</dbReference>
<comment type="cofactor">
    <cofactor evidence="1">
        <name>Mg(2+)</name>
        <dbReference type="ChEBI" id="CHEBI:18420"/>
    </cofactor>
</comment>
<dbReference type="AlphaFoldDB" id="A0A6S8LDB8"/>
<dbReference type="PIRSF" id="PIRSF029826">
    <property type="entry name" value="UCP029826_pph"/>
    <property type="match status" value="1"/>
</dbReference>
<proteinExistence type="predicted"/>
<dbReference type="Gene3D" id="1.10.287.1080">
    <property type="entry name" value="MazG-like"/>
    <property type="match status" value="1"/>
</dbReference>
<dbReference type="EC" id="3.6.1.12" evidence="1"/>
<evidence type="ECO:0000256" key="1">
    <source>
        <dbReference type="PIRNR" id="PIRNR029826"/>
    </source>
</evidence>
<evidence type="ECO:0000313" key="2">
    <source>
        <dbReference type="EMBL" id="CAE0497974.1"/>
    </source>
</evidence>
<dbReference type="GO" id="GO:0005829">
    <property type="term" value="C:cytosol"/>
    <property type="evidence" value="ECO:0007669"/>
    <property type="project" value="UniProtKB-SubCell"/>
</dbReference>
<dbReference type="SUPFAM" id="SSF101386">
    <property type="entry name" value="all-alpha NTP pyrophosphatases"/>
    <property type="match status" value="1"/>
</dbReference>
<accession>A0A6S8LDB8</accession>
<dbReference type="PANTHER" id="PTHR14552:SF21">
    <property type="entry name" value="DCTP PYROPHOSPHATASE 1"/>
    <property type="match status" value="1"/>
</dbReference>
<sequence length="142" mass="15790">MAEGCNPTKSSCDVQQNPEQDVGLGRLRQDLAEFARERDWEQFHSPRNLLLALMGEMGELSELFMWKGEVQRGLPTFTPAEKEHCAEELSDVLLYLCRLADICDIDLGAAALAKMKKNALKYPADKCRGSSAKAYTYASGQS</sequence>
<dbReference type="GO" id="GO:0006253">
    <property type="term" value="P:dCTP catabolic process"/>
    <property type="evidence" value="ECO:0007669"/>
    <property type="project" value="UniProtKB-UniRule"/>
</dbReference>
<dbReference type="GO" id="GO:0042262">
    <property type="term" value="P:DNA protection"/>
    <property type="evidence" value="ECO:0007669"/>
    <property type="project" value="UniProtKB-UniRule"/>
</dbReference>
<name>A0A6S8LDB8_DUNTE</name>
<keyword evidence="1" id="KW-0963">Cytoplasm</keyword>
<comment type="catalytic activity">
    <reaction evidence="1">
        <text>dCTP + H2O = dCMP + diphosphate + H(+)</text>
        <dbReference type="Rhea" id="RHEA:22636"/>
        <dbReference type="ChEBI" id="CHEBI:15377"/>
        <dbReference type="ChEBI" id="CHEBI:15378"/>
        <dbReference type="ChEBI" id="CHEBI:33019"/>
        <dbReference type="ChEBI" id="CHEBI:57566"/>
        <dbReference type="ChEBI" id="CHEBI:61481"/>
        <dbReference type="EC" id="3.6.1.12"/>
    </reaction>
</comment>
<comment type="subunit">
    <text evidence="1">Homotetramer.</text>
</comment>
<evidence type="ECO:0000313" key="3">
    <source>
        <dbReference type="EMBL" id="CAE0497981.1"/>
    </source>
</evidence>
<comment type="function">
    <text evidence="1">Hydrolyzes deoxynucleoside triphosphates (dNTPs) to the corresponding nucleoside monophosphates. Has a strong preference for dCTP and its analogs including 5-iodo-dCTP and 5-methyl-dCTP for which it may even have a higher efficiency. May protect DNA or RNA against the incorporation of these genotoxic nucleotide analogs through their catabolism.</text>
</comment>
<dbReference type="EMBL" id="HBIP01021837">
    <property type="protein sequence ID" value="CAE0497981.1"/>
    <property type="molecule type" value="Transcribed_RNA"/>
</dbReference>
<keyword evidence="1" id="KW-0479">Metal-binding</keyword>
<protein>
    <recommendedName>
        <fullName evidence="1">dCTP pyrophosphatase 1</fullName>
        <ecNumber evidence="1">3.6.1.12</ecNumber>
    </recommendedName>
</protein>